<dbReference type="RefSeq" id="WP_240538878.1">
    <property type="nucleotide sequence ID" value="NZ_CP117256.1"/>
</dbReference>
<evidence type="ECO:0000313" key="1">
    <source>
        <dbReference type="EMBL" id="WFR97785.1"/>
    </source>
</evidence>
<organism evidence="1 2">
    <name type="scientific">Rhizobium tumorigenes</name>
    <dbReference type="NCBI Taxonomy" id="2041385"/>
    <lineage>
        <taxon>Bacteria</taxon>
        <taxon>Pseudomonadati</taxon>
        <taxon>Pseudomonadota</taxon>
        <taxon>Alphaproteobacteria</taxon>
        <taxon>Hyphomicrobiales</taxon>
        <taxon>Rhizobiaceae</taxon>
        <taxon>Rhizobium/Agrobacterium group</taxon>
        <taxon>Rhizobium</taxon>
    </lineage>
</organism>
<keyword evidence="1" id="KW-0614">Plasmid</keyword>
<protein>
    <submittedName>
        <fullName evidence="1">Prevent-host-death protein</fullName>
    </submittedName>
</protein>
<dbReference type="EMBL" id="CP117256">
    <property type="protein sequence ID" value="WFR97785.1"/>
    <property type="molecule type" value="Genomic_DNA"/>
</dbReference>
<accession>A0AAF1KPY6</accession>
<name>A0AAF1KPY6_9HYPH</name>
<dbReference type="Proteomes" id="UP000249499">
    <property type="component" value="Plasmid pRt1078"/>
</dbReference>
<reference evidence="2" key="2">
    <citation type="journal article" date="2023" name="MicrobiologyOpen">
        <title>Genomics of the tumorigenes clade of the family Rhizobiaceae and description of Rhizobium rhododendri sp. nov.</title>
        <authorList>
            <person name="Kuzmanovic N."/>
            <person name="diCenzo G.C."/>
            <person name="Bunk B."/>
            <person name="Sproeer C."/>
            <person name="Fruehling A."/>
            <person name="Neumann-Schaal M."/>
            <person name="Overmann J."/>
            <person name="Smalla K."/>
        </authorList>
    </citation>
    <scope>NUCLEOTIDE SEQUENCE [LARGE SCALE GENOMIC DNA]</scope>
    <source>
        <strain evidence="2">1078</strain>
        <plasmid evidence="2">pRt1078</plasmid>
    </source>
</reference>
<sequence>MNRASGDILEAAVVEPASLTRRGKDKLVILTADDEMPLCPSHRQAYGLLGAPQDSHRKLMTGLDDIIGTGNA</sequence>
<geneLocation type="plasmid" evidence="1 2">
    <name>pRt1078</name>
</geneLocation>
<keyword evidence="2" id="KW-1185">Reference proteome</keyword>
<proteinExistence type="predicted"/>
<gene>
    <name evidence="1" type="ORF">PR017_17890</name>
</gene>
<dbReference type="AlphaFoldDB" id="A0AAF1KPY6"/>
<evidence type="ECO:0000313" key="2">
    <source>
        <dbReference type="Proteomes" id="UP000249499"/>
    </source>
</evidence>
<reference evidence="1 2" key="1">
    <citation type="journal article" date="2018" name="Sci. Rep.">
        <title>Rhizobium tumorigenes sp. nov., a novel plant tumorigenic bacterium isolated from cane gall tumors on thornless blackberry.</title>
        <authorList>
            <person name="Kuzmanovi N."/>
            <person name="Smalla K."/>
            <person name="Gronow S."/>
            <person name="PuBawska J."/>
        </authorList>
    </citation>
    <scope>NUCLEOTIDE SEQUENCE [LARGE SCALE GENOMIC DNA]</scope>
    <source>
        <strain evidence="1 2">1078</strain>
    </source>
</reference>
<dbReference type="KEGG" id="rtu:PR017_17890"/>